<dbReference type="GO" id="GO:0005829">
    <property type="term" value="C:cytosol"/>
    <property type="evidence" value="ECO:0007669"/>
    <property type="project" value="TreeGrafter"/>
</dbReference>
<evidence type="ECO:0000256" key="2">
    <source>
        <dbReference type="PROSITE-ProRule" id="PRU00169"/>
    </source>
</evidence>
<feature type="domain" description="GGDEF" evidence="5">
    <location>
        <begin position="674"/>
        <end position="808"/>
    </location>
</feature>
<evidence type="ECO:0000256" key="1">
    <source>
        <dbReference type="ARBA" id="ARBA00023125"/>
    </source>
</evidence>
<dbReference type="AlphaFoldDB" id="E0ULR1"/>
<geneLocation type="plasmid" evidence="7 8">
    <name>Cy782201</name>
</geneLocation>
<keyword evidence="2" id="KW-0597">Phosphoprotein</keyword>
<feature type="domain" description="OmpR/PhoB-type" evidence="6">
    <location>
        <begin position="131"/>
        <end position="229"/>
    </location>
</feature>
<dbReference type="SUPFAM" id="SSF46894">
    <property type="entry name" value="C-terminal effector domain of the bipartite response regulators"/>
    <property type="match status" value="1"/>
</dbReference>
<organism evidence="7 8">
    <name type="scientific">Gloeothece verrucosa (strain PCC 7822)</name>
    <name type="common">Cyanothece sp. (strain PCC 7822)</name>
    <dbReference type="NCBI Taxonomy" id="497965"/>
    <lineage>
        <taxon>Bacteria</taxon>
        <taxon>Bacillati</taxon>
        <taxon>Cyanobacteriota</taxon>
        <taxon>Cyanophyceae</taxon>
        <taxon>Oscillatoriophycideae</taxon>
        <taxon>Chroococcales</taxon>
        <taxon>Aphanothecaceae</taxon>
        <taxon>Gloeothece</taxon>
        <taxon>Gloeothece verrucosa</taxon>
    </lineage>
</organism>
<sequence length="813" mass="92092">MKILCIEDDESLAKLLYQILVKQHYEVEIATDGETGWNLVTTSAYDLILLDWMLPKLTGIELCEKLRTRNGLIPSQNQDTPILLMTGLDTTTSKVMGLDAGADDYLVKPLDFEELLARIRALLRRKSGERAPMLKWGQLCLCPNSGQVTYLEQKIQLAQKEYKLLELFLRNPEQIFSLSRLVDSLWSIEKTPTEGAVRAHIKGLRQKLKQAGVPDPLETIYKMGYRLKKVDQAEDKRLVNRDKNLSSPYCLSCFQIPPELWEVWQECRQSYCDRASIIQQAVTALKKGTLTPLLQHQAEREAHTLAGSLGSFGLENASSIARRIEEIFKQPQPPNPLETEQLFQWTTKLTEALSCNLPNPNSCDLRQKKSSVSLVLSPRGTLLILESDMTLRQLLVKEALTWGIETQVATTLDEAEKLLNSGQCNVMLLDLNFYDSEPTGLQFLATLNRQHPSLPAIILTAEESFEKRIEAARWGNHYFLVKPVVPSQILAVVTQTLRQASESSAKILIVDDDSSLLKLLSTLLTPSGYQLTLLSEPQQFWEILEQSEPDLLILDIKFSKPASSDQEKERSSFFNGIELCQVIRNDLRWNRLPVILLSVHTDLETVQRGFMAGADDFLSKPVVASELLIRVRSRLKQRKMWKIIEYDELTGVSLRRKALEDLTRAIHLAQRQGQPFCLAILDLDHFKRVNDQYGHETGDLVLSYFGQLLNKSFRSQDIIGRWGGEEFVVGMIGMTKLEGSKRLENILEKLNNYLFVAANGTSFRVTFSGGIAQLRENGNELQMLYTAADQALYQAKEAGRRRIIAAEKSQPNN</sequence>
<dbReference type="Gene3D" id="3.30.70.270">
    <property type="match status" value="1"/>
</dbReference>
<protein>
    <submittedName>
        <fullName evidence="7">Response regulator receiver modulated diguanylate cyclase</fullName>
    </submittedName>
</protein>
<dbReference type="Pfam" id="PF01627">
    <property type="entry name" value="Hpt"/>
    <property type="match status" value="1"/>
</dbReference>
<evidence type="ECO:0000259" key="4">
    <source>
        <dbReference type="PROSITE" id="PS50110"/>
    </source>
</evidence>
<dbReference type="Pfam" id="PF00486">
    <property type="entry name" value="Trans_reg_C"/>
    <property type="match status" value="1"/>
</dbReference>
<dbReference type="HOGENOM" id="CLU_000445_11_38_3"/>
<dbReference type="OrthoDB" id="442759at2"/>
<dbReference type="Gene3D" id="3.40.50.2300">
    <property type="match status" value="3"/>
</dbReference>
<dbReference type="InterPro" id="IPR016032">
    <property type="entry name" value="Sig_transdc_resp-reg_C-effctor"/>
</dbReference>
<dbReference type="CDD" id="cd19935">
    <property type="entry name" value="REC_OmpR_CusR-like"/>
    <property type="match status" value="1"/>
</dbReference>
<dbReference type="SUPFAM" id="SSF55073">
    <property type="entry name" value="Nucleotide cyclase"/>
    <property type="match status" value="1"/>
</dbReference>
<proteinExistence type="predicted"/>
<dbReference type="NCBIfam" id="TIGR00254">
    <property type="entry name" value="GGDEF"/>
    <property type="match status" value="1"/>
</dbReference>
<dbReference type="InterPro" id="IPR008207">
    <property type="entry name" value="Sig_transdc_His_kin_Hpt_dom"/>
</dbReference>
<dbReference type="KEGG" id="cyj:Cyan7822_6044"/>
<evidence type="ECO:0000259" key="6">
    <source>
        <dbReference type="PROSITE" id="PS51755"/>
    </source>
</evidence>
<dbReference type="Gene3D" id="6.10.250.690">
    <property type="match status" value="1"/>
</dbReference>
<dbReference type="GO" id="GO:0006355">
    <property type="term" value="P:regulation of DNA-templated transcription"/>
    <property type="evidence" value="ECO:0007669"/>
    <property type="project" value="InterPro"/>
</dbReference>
<feature type="modified residue" description="4-aspartylphosphate" evidence="2">
    <location>
        <position position="51"/>
    </location>
</feature>
<dbReference type="InterPro" id="IPR001789">
    <property type="entry name" value="Sig_transdc_resp-reg_receiver"/>
</dbReference>
<dbReference type="EMBL" id="CP002199">
    <property type="protein sequence ID" value="ADN17891.1"/>
    <property type="molecule type" value="Genomic_DNA"/>
</dbReference>
<dbReference type="GO" id="GO:0000156">
    <property type="term" value="F:phosphorelay response regulator activity"/>
    <property type="evidence" value="ECO:0007669"/>
    <property type="project" value="TreeGrafter"/>
</dbReference>
<evidence type="ECO:0000313" key="8">
    <source>
        <dbReference type="Proteomes" id="UP000008206"/>
    </source>
</evidence>
<evidence type="ECO:0000256" key="3">
    <source>
        <dbReference type="PROSITE-ProRule" id="PRU01091"/>
    </source>
</evidence>
<gene>
    <name evidence="7" type="ordered locus">Cyan7822_6044</name>
</gene>
<dbReference type="SUPFAM" id="SSF47226">
    <property type="entry name" value="Histidine-containing phosphotransfer domain, HPT domain"/>
    <property type="match status" value="1"/>
</dbReference>
<dbReference type="SMART" id="SM00267">
    <property type="entry name" value="GGDEF"/>
    <property type="match status" value="1"/>
</dbReference>
<dbReference type="SMART" id="SM00862">
    <property type="entry name" value="Trans_reg_C"/>
    <property type="match status" value="1"/>
</dbReference>
<dbReference type="InterPro" id="IPR001867">
    <property type="entry name" value="OmpR/PhoB-type_DNA-bd"/>
</dbReference>
<keyword evidence="8" id="KW-1185">Reference proteome</keyword>
<dbReference type="InterPro" id="IPR043128">
    <property type="entry name" value="Rev_trsase/Diguanyl_cyclase"/>
</dbReference>
<dbReference type="RefSeq" id="WP_013334641.1">
    <property type="nucleotide sequence ID" value="NC_014533.1"/>
</dbReference>
<dbReference type="InterPro" id="IPR036641">
    <property type="entry name" value="HPT_dom_sf"/>
</dbReference>
<dbReference type="InterPro" id="IPR011006">
    <property type="entry name" value="CheY-like_superfamily"/>
</dbReference>
<feature type="modified residue" description="4-aspartylphosphate" evidence="2">
    <location>
        <position position="555"/>
    </location>
</feature>
<dbReference type="CDD" id="cd00383">
    <property type="entry name" value="trans_reg_C"/>
    <property type="match status" value="1"/>
</dbReference>
<dbReference type="InterPro" id="IPR039420">
    <property type="entry name" value="WalR-like"/>
</dbReference>
<feature type="domain" description="Response regulatory" evidence="4">
    <location>
        <begin position="506"/>
        <end position="635"/>
    </location>
</feature>
<feature type="domain" description="Response regulatory" evidence="4">
    <location>
        <begin position="2"/>
        <end position="123"/>
    </location>
</feature>
<feature type="domain" description="Response regulatory" evidence="4">
    <location>
        <begin position="381"/>
        <end position="497"/>
    </location>
</feature>
<dbReference type="InterPro" id="IPR036388">
    <property type="entry name" value="WH-like_DNA-bd_sf"/>
</dbReference>
<dbReference type="Pfam" id="PF00990">
    <property type="entry name" value="GGDEF"/>
    <property type="match status" value="1"/>
</dbReference>
<dbReference type="InterPro" id="IPR029787">
    <property type="entry name" value="Nucleotide_cyclase"/>
</dbReference>
<reference evidence="8" key="1">
    <citation type="journal article" date="2011" name="MBio">
        <title>Novel metabolic attributes of the genus Cyanothece, comprising a group of unicellular nitrogen-fixing Cyanobacteria.</title>
        <authorList>
            <person name="Bandyopadhyay A."/>
            <person name="Elvitigala T."/>
            <person name="Welsh E."/>
            <person name="Stockel J."/>
            <person name="Liberton M."/>
            <person name="Min H."/>
            <person name="Sherman L.A."/>
            <person name="Pakrasi H.B."/>
        </authorList>
    </citation>
    <scope>NUCLEOTIDE SEQUENCE [LARGE SCALE GENOMIC DNA]</scope>
    <source>
        <strain evidence="8">PCC 7822</strain>
        <plasmid evidence="8">Cy782201</plasmid>
    </source>
</reference>
<dbReference type="GO" id="GO:0000976">
    <property type="term" value="F:transcription cis-regulatory region binding"/>
    <property type="evidence" value="ECO:0007669"/>
    <property type="project" value="TreeGrafter"/>
</dbReference>
<keyword evidence="7" id="KW-0614">Plasmid</keyword>
<evidence type="ECO:0000313" key="7">
    <source>
        <dbReference type="EMBL" id="ADN17891.1"/>
    </source>
</evidence>
<feature type="modified residue" description="4-aspartylphosphate" evidence="2">
    <location>
        <position position="430"/>
    </location>
</feature>
<dbReference type="FunFam" id="3.30.70.270:FF:000001">
    <property type="entry name" value="Diguanylate cyclase domain protein"/>
    <property type="match status" value="1"/>
</dbReference>
<dbReference type="Pfam" id="PF00072">
    <property type="entry name" value="Response_reg"/>
    <property type="match status" value="3"/>
</dbReference>
<dbReference type="Proteomes" id="UP000008206">
    <property type="component" value="Plasmid Cy782201"/>
</dbReference>
<dbReference type="InterPro" id="IPR000160">
    <property type="entry name" value="GGDEF_dom"/>
</dbReference>
<dbReference type="PANTHER" id="PTHR48111:SF15">
    <property type="entry name" value="OMPR SUBFAMILY"/>
    <property type="match status" value="1"/>
</dbReference>
<dbReference type="CDD" id="cd01949">
    <property type="entry name" value="GGDEF"/>
    <property type="match status" value="1"/>
</dbReference>
<name>E0ULR1_GLOV7</name>
<dbReference type="PROSITE" id="PS50887">
    <property type="entry name" value="GGDEF"/>
    <property type="match status" value="1"/>
</dbReference>
<dbReference type="SMART" id="SM00448">
    <property type="entry name" value="REC"/>
    <property type="match status" value="3"/>
</dbReference>
<feature type="DNA-binding region" description="OmpR/PhoB-type" evidence="3">
    <location>
        <begin position="131"/>
        <end position="229"/>
    </location>
</feature>
<evidence type="ECO:0000259" key="5">
    <source>
        <dbReference type="PROSITE" id="PS50887"/>
    </source>
</evidence>
<dbReference type="PROSITE" id="PS51755">
    <property type="entry name" value="OMPR_PHOB"/>
    <property type="match status" value="1"/>
</dbReference>
<keyword evidence="1 3" id="KW-0238">DNA-binding</keyword>
<dbReference type="CDD" id="cd00156">
    <property type="entry name" value="REC"/>
    <property type="match status" value="2"/>
</dbReference>
<dbReference type="PANTHER" id="PTHR48111">
    <property type="entry name" value="REGULATOR OF RPOS"/>
    <property type="match status" value="1"/>
</dbReference>
<dbReference type="SUPFAM" id="SSF52172">
    <property type="entry name" value="CheY-like"/>
    <property type="match status" value="3"/>
</dbReference>
<dbReference type="GO" id="GO:0032993">
    <property type="term" value="C:protein-DNA complex"/>
    <property type="evidence" value="ECO:0007669"/>
    <property type="project" value="TreeGrafter"/>
</dbReference>
<dbReference type="PROSITE" id="PS50110">
    <property type="entry name" value="RESPONSE_REGULATORY"/>
    <property type="match status" value="3"/>
</dbReference>
<dbReference type="Gene3D" id="1.10.10.10">
    <property type="entry name" value="Winged helix-like DNA-binding domain superfamily/Winged helix DNA-binding domain"/>
    <property type="match status" value="1"/>
</dbReference>
<accession>E0ULR1</accession>
<dbReference type="Gene3D" id="1.20.120.160">
    <property type="entry name" value="HPT domain"/>
    <property type="match status" value="1"/>
</dbReference>